<dbReference type="GO" id="GO:0008237">
    <property type="term" value="F:metallopeptidase activity"/>
    <property type="evidence" value="ECO:0007669"/>
    <property type="project" value="UniProtKB-KW"/>
</dbReference>
<comment type="caution">
    <text evidence="2">The sequence shown here is derived from an EMBL/GenBank/DDBJ whole genome shotgun (WGS) entry which is preliminary data.</text>
</comment>
<feature type="transmembrane region" description="Helical" evidence="1">
    <location>
        <begin position="168"/>
        <end position="186"/>
    </location>
</feature>
<feature type="transmembrane region" description="Helical" evidence="1">
    <location>
        <begin position="267"/>
        <end position="286"/>
    </location>
</feature>
<feature type="transmembrane region" description="Helical" evidence="1">
    <location>
        <begin position="237"/>
        <end position="261"/>
    </location>
</feature>
<keyword evidence="1" id="KW-1133">Transmembrane helix</keyword>
<protein>
    <submittedName>
        <fullName evidence="2">Daptide biosynthesis intramembrane metalloprotease</fullName>
    </submittedName>
</protein>
<dbReference type="RefSeq" id="WP_345034730.1">
    <property type="nucleotide sequence ID" value="NZ_BAABED010000001.1"/>
</dbReference>
<keyword evidence="1" id="KW-0472">Membrane</keyword>
<keyword evidence="2" id="KW-0645">Protease</keyword>
<evidence type="ECO:0000313" key="2">
    <source>
        <dbReference type="EMBL" id="MFB9715388.1"/>
    </source>
</evidence>
<organism evidence="2 3">
    <name type="scientific">Arthrobacter methylotrophus</name>
    <dbReference type="NCBI Taxonomy" id="121291"/>
    <lineage>
        <taxon>Bacteria</taxon>
        <taxon>Bacillati</taxon>
        <taxon>Actinomycetota</taxon>
        <taxon>Actinomycetes</taxon>
        <taxon>Micrococcales</taxon>
        <taxon>Micrococcaceae</taxon>
        <taxon>Arthrobacter</taxon>
    </lineage>
</organism>
<feature type="transmembrane region" description="Helical" evidence="1">
    <location>
        <begin position="403"/>
        <end position="423"/>
    </location>
</feature>
<evidence type="ECO:0000256" key="1">
    <source>
        <dbReference type="SAM" id="Phobius"/>
    </source>
</evidence>
<dbReference type="InterPro" id="IPR001193">
    <property type="entry name" value="MBTPS2"/>
</dbReference>
<keyword evidence="2" id="KW-0378">Hydrolase</keyword>
<dbReference type="NCBIfam" id="NF041824">
    <property type="entry name" value="daptide_HExxH"/>
    <property type="match status" value="1"/>
</dbReference>
<reference evidence="2 3" key="1">
    <citation type="submission" date="2024-09" db="EMBL/GenBank/DDBJ databases">
        <authorList>
            <person name="Sun Q."/>
            <person name="Mori K."/>
        </authorList>
    </citation>
    <scope>NUCLEOTIDE SEQUENCE [LARGE SCALE GENOMIC DNA]</scope>
    <source>
        <strain evidence="2 3">JCM 13519</strain>
    </source>
</reference>
<keyword evidence="3" id="KW-1185">Reference proteome</keyword>
<name>A0ABV5UT69_9MICC</name>
<proteinExistence type="predicted"/>
<sequence length="554" mass="59815">MADTQPTAASGTLAPRLRKGLEIEASGQEWTVTDPSGRIFRISADIAALLNAIDGLRTRQELPAQLTQETGRRWTSESVHQALESFAAKGLIEDGTQRRKKPPRIRFVPPLTLQIGFFSPAPFLHRIRRSLEWLVSTRMVVVYGFIILLGATILAVSAGDVCAALTTPLPLSTYLAVVSAMMLSTMLHEMGHGATLAAFGGKPRQIGFMLFYLTPAFFCDVSDGWRLDSKWKRVSIALAGVVTQGVLAGTASLFSLVASIPEVKAGLLFYAVLGYTSAVINLIPFVKLDGYIALMSYLDISHLRDKALRDARRLISRVLFGHSSKDELPQLRRFKIYGLLCMLFPAYLVVTALSLWLDGIARFGVWGAGIALLVVALLAARVAAGYLSIVREGWDRPGSRKRILAVSVLLLTGVAVSGAYIQIPATIEAGFVNDAGGAGVVFEANSSVPHLDAGQVVDVYGSGLINTRKIGSLKVKEMKVSTRTVPLNAIAPFTLPGAQLVAEVIPLESEDSNSLPSSGTALIRLQNRNTYEWLNEKYLQPVIAGLSTGRSPTK</sequence>
<gene>
    <name evidence="2" type="primary">mpaP</name>
    <name evidence="2" type="ORF">ACFFPI_14820</name>
</gene>
<dbReference type="InterPro" id="IPR049694">
    <property type="entry name" value="Daptide_HExxH"/>
</dbReference>
<feature type="transmembrane region" description="Helical" evidence="1">
    <location>
        <begin position="133"/>
        <end position="156"/>
    </location>
</feature>
<accession>A0ABV5UT69</accession>
<dbReference type="PANTHER" id="PTHR13325:SF3">
    <property type="entry name" value="MEMBRANE-BOUND TRANSCRIPTION FACTOR SITE-2 PROTEASE"/>
    <property type="match status" value="1"/>
</dbReference>
<keyword evidence="1" id="KW-0812">Transmembrane</keyword>
<feature type="transmembrane region" description="Helical" evidence="1">
    <location>
        <begin position="363"/>
        <end position="383"/>
    </location>
</feature>
<evidence type="ECO:0000313" key="3">
    <source>
        <dbReference type="Proteomes" id="UP001589536"/>
    </source>
</evidence>
<dbReference type="EMBL" id="JBHMBH010000029">
    <property type="protein sequence ID" value="MFB9715388.1"/>
    <property type="molecule type" value="Genomic_DNA"/>
</dbReference>
<dbReference type="Proteomes" id="UP001589536">
    <property type="component" value="Unassembled WGS sequence"/>
</dbReference>
<keyword evidence="2" id="KW-0482">Metalloprotease</keyword>
<dbReference type="PANTHER" id="PTHR13325">
    <property type="entry name" value="PROTEASE M50 MEMBRANE-BOUND TRANSCRIPTION FACTOR SITE 2 PROTEASE"/>
    <property type="match status" value="1"/>
</dbReference>
<feature type="transmembrane region" description="Helical" evidence="1">
    <location>
        <begin position="336"/>
        <end position="357"/>
    </location>
</feature>